<dbReference type="InterPro" id="IPR036873">
    <property type="entry name" value="Rhodanese-like_dom_sf"/>
</dbReference>
<keyword evidence="1" id="KW-0711">Selenium</keyword>
<organism evidence="3 4">
    <name type="scientific">Sulfurimonas aquatica</name>
    <dbReference type="NCBI Taxonomy" id="2672570"/>
    <lineage>
        <taxon>Bacteria</taxon>
        <taxon>Pseudomonadati</taxon>
        <taxon>Campylobacterota</taxon>
        <taxon>Epsilonproteobacteria</taxon>
        <taxon>Campylobacterales</taxon>
        <taxon>Sulfurimonadaceae</taxon>
        <taxon>Sulfurimonas</taxon>
    </lineage>
</organism>
<dbReference type="Gene3D" id="3.40.250.10">
    <property type="entry name" value="Rhodanese-like domain"/>
    <property type="match status" value="1"/>
</dbReference>
<evidence type="ECO:0000313" key="4">
    <source>
        <dbReference type="Proteomes" id="UP000671852"/>
    </source>
</evidence>
<dbReference type="PANTHER" id="PTHR30401:SF0">
    <property type="entry name" value="TRNA 2-SELENOURIDINE SYNTHASE"/>
    <property type="match status" value="1"/>
</dbReference>
<dbReference type="SMART" id="SM00450">
    <property type="entry name" value="RHOD"/>
    <property type="match status" value="1"/>
</dbReference>
<dbReference type="NCBIfam" id="NF008750">
    <property type="entry name" value="PRK11784.1-2"/>
    <property type="match status" value="1"/>
</dbReference>
<dbReference type="KEGG" id="saqt:GJV85_07445"/>
<dbReference type="AlphaFoldDB" id="A0A975GCW5"/>
<reference evidence="3" key="1">
    <citation type="submission" date="2019-11" db="EMBL/GenBank/DDBJ databases">
        <authorList>
            <person name="Kojima H."/>
        </authorList>
    </citation>
    <scope>NUCLEOTIDE SEQUENCE</scope>
    <source>
        <strain evidence="3">H1576</strain>
    </source>
</reference>
<evidence type="ECO:0000313" key="3">
    <source>
        <dbReference type="EMBL" id="QSZ41947.1"/>
    </source>
</evidence>
<keyword evidence="4" id="KW-1185">Reference proteome</keyword>
<dbReference type="SUPFAM" id="SSF52821">
    <property type="entry name" value="Rhodanese/Cell cycle control phosphatase"/>
    <property type="match status" value="1"/>
</dbReference>
<proteinExistence type="inferred from homology"/>
<dbReference type="InterPro" id="IPR058840">
    <property type="entry name" value="AAA_SelU"/>
</dbReference>
<protein>
    <submittedName>
        <fullName evidence="3">tRNA 2-selenouridine(34) synthase MnmH</fullName>
    </submittedName>
</protein>
<dbReference type="PANTHER" id="PTHR30401">
    <property type="entry name" value="TRNA 2-SELENOURIDINE SYNTHASE"/>
    <property type="match status" value="1"/>
</dbReference>
<evidence type="ECO:0000256" key="1">
    <source>
        <dbReference type="ARBA" id="ARBA00023266"/>
    </source>
</evidence>
<dbReference type="GO" id="GO:0002098">
    <property type="term" value="P:tRNA wobble uridine modification"/>
    <property type="evidence" value="ECO:0007669"/>
    <property type="project" value="InterPro"/>
</dbReference>
<name>A0A975GCW5_9BACT</name>
<dbReference type="RefSeq" id="WP_207560765.1">
    <property type="nucleotide sequence ID" value="NZ_CP046072.1"/>
</dbReference>
<dbReference type="EMBL" id="CP046072">
    <property type="protein sequence ID" value="QSZ41947.1"/>
    <property type="molecule type" value="Genomic_DNA"/>
</dbReference>
<dbReference type="Proteomes" id="UP000671852">
    <property type="component" value="Chromosome"/>
</dbReference>
<dbReference type="GO" id="GO:0043828">
    <property type="term" value="F:tRNA 2-selenouridine synthase activity"/>
    <property type="evidence" value="ECO:0007669"/>
    <property type="project" value="InterPro"/>
</dbReference>
<accession>A0A975GCW5</accession>
<dbReference type="Pfam" id="PF26341">
    <property type="entry name" value="AAA_SelU"/>
    <property type="match status" value="1"/>
</dbReference>
<feature type="domain" description="Rhodanese" evidence="2">
    <location>
        <begin position="14"/>
        <end position="137"/>
    </location>
</feature>
<dbReference type="NCBIfam" id="NF008751">
    <property type="entry name" value="PRK11784.1-3"/>
    <property type="match status" value="1"/>
</dbReference>
<dbReference type="HAMAP" id="MF_01622">
    <property type="entry name" value="tRNA_sel_U_synth"/>
    <property type="match status" value="1"/>
</dbReference>
<reference evidence="3" key="2">
    <citation type="submission" date="2021-04" db="EMBL/GenBank/DDBJ databases">
        <title>Isolation and characterization of a novel species of the genus Sulfurimonas.</title>
        <authorList>
            <person name="Fukui M."/>
        </authorList>
    </citation>
    <scope>NUCLEOTIDE SEQUENCE</scope>
    <source>
        <strain evidence="3">H1576</strain>
    </source>
</reference>
<dbReference type="PROSITE" id="PS50206">
    <property type="entry name" value="RHODANESE_3"/>
    <property type="match status" value="1"/>
</dbReference>
<dbReference type="InterPro" id="IPR001763">
    <property type="entry name" value="Rhodanese-like_dom"/>
</dbReference>
<sequence>MQELPQSDDFKSIVLNNTPLIDVRAPIEFNKGAFKNCVNLPLMNDEERHLVGIKYKEHGNVEAIKLGHKLVKDEIKESRVKAWCDYKMQHPNALLYCFRGGQRSKISQEWMRESKIDITRLRGGYKAFRSYLMREIEESPKHFKPIIIGGRTGSGKTILLKDIKNSIDLEGLANHRGSSFGRKITPQPTQINFENALAYDLIQKLDYGFKELYFEDEGKYVGGVCIPKEFAEYLSSAPLIILETPESQRIEITFDEYVVQAQTSYKSHFEKNALQEWAKDIGEAMKRINRRLGLERYKVVCELFEDALNEQMKNNSLNLYKTWVKYLLNEYYDPMYDYQIEKNASRIVFRGNSEEILSYVKEKSSGI</sequence>
<gene>
    <name evidence="3" type="primary">mnmH</name>
    <name evidence="3" type="ORF">GJV85_07445</name>
</gene>
<evidence type="ECO:0000259" key="2">
    <source>
        <dbReference type="PROSITE" id="PS50206"/>
    </source>
</evidence>
<dbReference type="NCBIfam" id="TIGR03167">
    <property type="entry name" value="tRNA_sel_U_synt"/>
    <property type="match status" value="1"/>
</dbReference>
<dbReference type="InterPro" id="IPR017582">
    <property type="entry name" value="SelU"/>
</dbReference>